<reference evidence="3" key="1">
    <citation type="journal article" date="2019" name="Int. J. Syst. Evol. Microbiol.">
        <title>The Global Catalogue of Microorganisms (GCM) 10K type strain sequencing project: providing services to taxonomists for standard genome sequencing and annotation.</title>
        <authorList>
            <consortium name="The Broad Institute Genomics Platform"/>
            <consortium name="The Broad Institute Genome Sequencing Center for Infectious Disease"/>
            <person name="Wu L."/>
            <person name="Ma J."/>
        </authorList>
    </citation>
    <scope>NUCLEOTIDE SEQUENCE [LARGE SCALE GENOMIC DNA]</scope>
    <source>
        <strain evidence="3">CGMCC 1.15420</strain>
    </source>
</reference>
<evidence type="ECO:0000313" key="2">
    <source>
        <dbReference type="EMBL" id="GGG13092.1"/>
    </source>
</evidence>
<dbReference type="PANTHER" id="PTHR42791">
    <property type="entry name" value="GNAT FAMILY ACETYLTRANSFERASE"/>
    <property type="match status" value="1"/>
</dbReference>
<keyword evidence="3" id="KW-1185">Reference proteome</keyword>
<gene>
    <name evidence="2" type="ORF">GCM10010913_38630</name>
</gene>
<evidence type="ECO:0000313" key="3">
    <source>
        <dbReference type="Proteomes" id="UP000608420"/>
    </source>
</evidence>
<dbReference type="CDD" id="cd04301">
    <property type="entry name" value="NAT_SF"/>
    <property type="match status" value="1"/>
</dbReference>
<name>A0ABQ1W4X7_9BACL</name>
<dbReference type="InterPro" id="IPR052523">
    <property type="entry name" value="Trichothecene_AcTrans"/>
</dbReference>
<evidence type="ECO:0000259" key="1">
    <source>
        <dbReference type="Pfam" id="PF13673"/>
    </source>
</evidence>
<accession>A0ABQ1W4X7</accession>
<dbReference type="PANTHER" id="PTHR42791:SF1">
    <property type="entry name" value="N-ACETYLTRANSFERASE DOMAIN-CONTAINING PROTEIN"/>
    <property type="match status" value="1"/>
</dbReference>
<proteinExistence type="predicted"/>
<comment type="caution">
    <text evidence="2">The sequence shown here is derived from an EMBL/GenBank/DDBJ whole genome shotgun (WGS) entry which is preliminary data.</text>
</comment>
<dbReference type="InterPro" id="IPR000182">
    <property type="entry name" value="GNAT_dom"/>
</dbReference>
<dbReference type="Gene3D" id="3.40.630.30">
    <property type="match status" value="1"/>
</dbReference>
<dbReference type="InterPro" id="IPR016181">
    <property type="entry name" value="Acyl_CoA_acyltransferase"/>
</dbReference>
<organism evidence="2 3">
    <name type="scientific">Paenibacillus aceti</name>
    <dbReference type="NCBI Taxonomy" id="1820010"/>
    <lineage>
        <taxon>Bacteria</taxon>
        <taxon>Bacillati</taxon>
        <taxon>Bacillota</taxon>
        <taxon>Bacilli</taxon>
        <taxon>Bacillales</taxon>
        <taxon>Paenibacillaceae</taxon>
        <taxon>Paenibacillus</taxon>
    </lineage>
</organism>
<feature type="domain" description="N-acetyltransferase" evidence="1">
    <location>
        <begin position="104"/>
        <end position="175"/>
    </location>
</feature>
<dbReference type="EMBL" id="BMIW01000035">
    <property type="protein sequence ID" value="GGG13092.1"/>
    <property type="molecule type" value="Genomic_DNA"/>
</dbReference>
<protein>
    <recommendedName>
        <fullName evidence="1">N-acetyltransferase domain-containing protein</fullName>
    </recommendedName>
</protein>
<dbReference type="Pfam" id="PF13673">
    <property type="entry name" value="Acetyltransf_10"/>
    <property type="match status" value="1"/>
</dbReference>
<sequence length="193" mass="22477">MAQAFAQDDPLYQYILPDETTRHQVLSIFFNHYIEMLYPYSDVVATSEQYEAVALVFHSELEPGTFRSRMKYRRRIAVAVCKSVPICRYIGARGFIRGLSILHKMDSSWLSMLGKRKYLHMDMLAVQRQYQGQGYASRIIRPLLEKCHKEEVICSLETQTIGNLPLYEHYDYHVVKVISLPGSSLKQYCMLHS</sequence>
<dbReference type="Proteomes" id="UP000608420">
    <property type="component" value="Unassembled WGS sequence"/>
</dbReference>
<dbReference type="SUPFAM" id="SSF55729">
    <property type="entry name" value="Acyl-CoA N-acyltransferases (Nat)"/>
    <property type="match status" value="1"/>
</dbReference>